<gene>
    <name evidence="1" type="ORF">N784_07815</name>
</gene>
<dbReference type="STRING" id="1385512.N784_07815"/>
<dbReference type="PANTHER" id="PTHR38448:SF2">
    <property type="entry name" value="REGULATORY PROTEIN YLBF"/>
    <property type="match status" value="1"/>
</dbReference>
<keyword evidence="2" id="KW-1185">Reference proteome</keyword>
<dbReference type="EMBL" id="AVPG01000002">
    <property type="protein sequence ID" value="KGX88568.1"/>
    <property type="molecule type" value="Genomic_DNA"/>
</dbReference>
<dbReference type="Proteomes" id="UP000030401">
    <property type="component" value="Unassembled WGS sequence"/>
</dbReference>
<name>A0A0A5GBJ9_9BACI</name>
<accession>A0A0A5GBJ9</accession>
<dbReference type="eggNOG" id="COG3679">
    <property type="taxonomic scope" value="Bacteria"/>
</dbReference>
<dbReference type="SUPFAM" id="SSF158622">
    <property type="entry name" value="YheA/YmcA-like"/>
    <property type="match status" value="1"/>
</dbReference>
<evidence type="ECO:0000313" key="2">
    <source>
        <dbReference type="Proteomes" id="UP000030401"/>
    </source>
</evidence>
<dbReference type="RefSeq" id="WP_036832225.1">
    <property type="nucleotide sequence ID" value="NZ_AVPG01000002.1"/>
</dbReference>
<dbReference type="Gene3D" id="1.20.1500.10">
    <property type="entry name" value="YheA/YmcA-like"/>
    <property type="match status" value="1"/>
</dbReference>
<protein>
    <submittedName>
        <fullName evidence="1">Regulator</fullName>
    </submittedName>
</protein>
<dbReference type="InterPro" id="IPR052767">
    <property type="entry name" value="Bact_com_dev_regulator"/>
</dbReference>
<evidence type="ECO:0000313" key="1">
    <source>
        <dbReference type="EMBL" id="KGX88568.1"/>
    </source>
</evidence>
<dbReference type="InterPro" id="IPR023378">
    <property type="entry name" value="YheA/YmcA-like_dom_sf"/>
</dbReference>
<dbReference type="OrthoDB" id="2157513at2"/>
<comment type="caution">
    <text evidence="1">The sequence shown here is derived from an EMBL/GenBank/DDBJ whole genome shotgun (WGS) entry which is preliminary data.</text>
</comment>
<organism evidence="1 2">
    <name type="scientific">Pontibacillus litoralis JSM 072002</name>
    <dbReference type="NCBI Taxonomy" id="1385512"/>
    <lineage>
        <taxon>Bacteria</taxon>
        <taxon>Bacillati</taxon>
        <taxon>Bacillota</taxon>
        <taxon>Bacilli</taxon>
        <taxon>Bacillales</taxon>
        <taxon>Bacillaceae</taxon>
        <taxon>Pontibacillus</taxon>
    </lineage>
</organism>
<dbReference type="PANTHER" id="PTHR38448">
    <property type="entry name" value="REGULATORY PROTEIN YLBF-RELATED"/>
    <property type="match status" value="1"/>
</dbReference>
<dbReference type="InterPro" id="IPR010368">
    <property type="entry name" value="Com_YlbF"/>
</dbReference>
<dbReference type="AlphaFoldDB" id="A0A0A5GBJ9"/>
<proteinExistence type="predicted"/>
<dbReference type="Pfam" id="PF06133">
    <property type="entry name" value="Com_YlbF"/>
    <property type="match status" value="1"/>
</dbReference>
<sequence length="146" mass="16287">MIATTETVEILDQCDFVSQFIIQSNVYERFLQAKQALNRDKEAQQLIAAFQQIKEQYEDVQRFGRYHPDYNHIMKSVRAKKREVDMNECVAQYKLAERALQSLLDDISEAIAYSVSPNIKVPRDGLALKDTGGGCGCGSGGGCGCS</sequence>
<reference evidence="1 2" key="1">
    <citation type="submission" date="2013-08" db="EMBL/GenBank/DDBJ databases">
        <authorList>
            <person name="Huang J."/>
            <person name="Wang G."/>
        </authorList>
    </citation>
    <scope>NUCLEOTIDE SEQUENCE [LARGE SCALE GENOMIC DNA]</scope>
    <source>
        <strain evidence="1 2">JSM 072002</strain>
    </source>
</reference>